<name>A0A0G2DUF0_PHACM</name>
<proteinExistence type="predicted"/>
<dbReference type="InterPro" id="IPR023226">
    <property type="entry name" value="Glyco_hydro_49_N_dom"/>
</dbReference>
<dbReference type="InterPro" id="IPR041402">
    <property type="entry name" value="B_solenoid_dext"/>
</dbReference>
<comment type="caution">
    <text evidence="3">The sequence shown here is derived from an EMBL/GenBank/DDBJ whole genome shotgun (WGS) entry which is preliminary data.</text>
</comment>
<dbReference type="Pfam" id="PF18841">
    <property type="entry name" value="B_solenoid_dext"/>
    <property type="match status" value="1"/>
</dbReference>
<dbReference type="InterPro" id="IPR005192">
    <property type="entry name" value="Glyco_hydro_49_C"/>
</dbReference>
<accession>A0A0G2DUF0</accession>
<dbReference type="InterPro" id="IPR011050">
    <property type="entry name" value="Pectin_lyase_fold/virulence"/>
</dbReference>
<evidence type="ECO:0000259" key="2">
    <source>
        <dbReference type="Pfam" id="PF17433"/>
    </source>
</evidence>
<dbReference type="InterPro" id="IPR012334">
    <property type="entry name" value="Pectin_lyas_fold"/>
</dbReference>
<feature type="domain" description="Glycoside hydrolase family 49 C-terminal" evidence="1">
    <location>
        <begin position="369"/>
        <end position="476"/>
    </location>
</feature>
<sequence length="487" mass="54041">MAWTQFLYSRDVTIKISRSYGFKVTAAMTTIRPTSLHYKVWDSDGNLYIAVPYSDQGTRFSVEFSDNLYDFHTSCTDPSNCTFVKTFAEDDIVVGKEPINSLMIFASPVPEKNTIPHLKKSSTLVVKPGLVTGLEKTDRSTIVFSPGIYWFTGVAHANLSSAVDWVYFAPGAYVKGAIQFNTRSSVIRVTGHGVLSGEQYVYQSNPAHNYTSYFDNENCLRMWRGTSISDTQQTFYLSGVTMSSPPFNSLDFDGDLDTISIHASDYKQVGAYFGQTDGITLYPNSSVHDVFYHSNDDTIKTYFSNVDVQRVTVWKGTTAPIIQFGWASRNLSNVTVNSVNVIHSRWNSNVSHPSLIGANQIYSYSESDTNTASLSNTISDVTFSNIRAEGISGNLFRIVPLSNIRNLTIENIYIHQYSGTTGVPESQLPMWYDSDGNSVSVKGFLVKNFQVGEEQVGFGKGNWEIGQAGNLNIAHELLQEGGVQVRV</sequence>
<gene>
    <name evidence="3" type="ORF">UCRPC4_g06711</name>
</gene>
<reference evidence="3 4" key="1">
    <citation type="submission" date="2015-05" db="EMBL/GenBank/DDBJ databases">
        <title>Distinctive expansion of gene families associated with plant cell wall degradation and secondary metabolism in the genomes of grapevine trunk pathogens.</title>
        <authorList>
            <person name="Lawrence D.P."/>
            <person name="Travadon R."/>
            <person name="Rolshausen P.E."/>
            <person name="Baumgartner K."/>
        </authorList>
    </citation>
    <scope>NUCLEOTIDE SEQUENCE [LARGE SCALE GENOMIC DNA]</scope>
    <source>
        <strain evidence="3">UCRPC4</strain>
    </source>
</reference>
<dbReference type="SUPFAM" id="SSF51126">
    <property type="entry name" value="Pectin lyase-like"/>
    <property type="match status" value="1"/>
</dbReference>
<dbReference type="Gene3D" id="2.160.20.10">
    <property type="entry name" value="Single-stranded right-handed beta-helix, Pectin lyase-like"/>
    <property type="match status" value="1"/>
</dbReference>
<dbReference type="Pfam" id="PF03718">
    <property type="entry name" value="Glyco_hydro_49"/>
    <property type="match status" value="1"/>
</dbReference>
<dbReference type="Proteomes" id="UP000053317">
    <property type="component" value="Unassembled WGS sequence"/>
</dbReference>
<evidence type="ECO:0000313" key="4">
    <source>
        <dbReference type="Proteomes" id="UP000053317"/>
    </source>
</evidence>
<organism evidence="3 4">
    <name type="scientific">Phaeomoniella chlamydospora</name>
    <name type="common">Phaeoacremonium chlamydosporum</name>
    <dbReference type="NCBI Taxonomy" id="158046"/>
    <lineage>
        <taxon>Eukaryota</taxon>
        <taxon>Fungi</taxon>
        <taxon>Dikarya</taxon>
        <taxon>Ascomycota</taxon>
        <taxon>Pezizomycotina</taxon>
        <taxon>Eurotiomycetes</taxon>
        <taxon>Chaetothyriomycetidae</taxon>
        <taxon>Phaeomoniellales</taxon>
        <taxon>Phaeomoniellaceae</taxon>
        <taxon>Phaeomoniella</taxon>
    </lineage>
</organism>
<dbReference type="InterPro" id="IPR035953">
    <property type="entry name" value="Dextranase_N-ter"/>
</dbReference>
<feature type="domain" description="Glycoside hydrolase family 49 N-terminal" evidence="2">
    <location>
        <begin position="1"/>
        <end position="108"/>
    </location>
</feature>
<dbReference type="GO" id="GO:0004553">
    <property type="term" value="F:hydrolase activity, hydrolyzing O-glycosyl compounds"/>
    <property type="evidence" value="ECO:0007669"/>
    <property type="project" value="InterPro"/>
</dbReference>
<dbReference type="Pfam" id="PF17433">
    <property type="entry name" value="Glyco_hydro_49N"/>
    <property type="match status" value="1"/>
</dbReference>
<dbReference type="Gene3D" id="2.60.350.10">
    <property type="entry name" value="Dextranase, N-terminal"/>
    <property type="match status" value="1"/>
</dbReference>
<protein>
    <submittedName>
        <fullName evidence="3">Putative isopullulanase</fullName>
    </submittedName>
</protein>
<dbReference type="SUPFAM" id="SSF101596">
    <property type="entry name" value="Dextranase, N-terminal domain"/>
    <property type="match status" value="1"/>
</dbReference>
<dbReference type="OrthoDB" id="406508at2759"/>
<dbReference type="AlphaFoldDB" id="A0A0G2DUF0"/>
<keyword evidence="4" id="KW-1185">Reference proteome</keyword>
<dbReference type="InterPro" id="IPR041274">
    <property type="entry name" value="IPU_b_solenoid"/>
</dbReference>
<dbReference type="EMBL" id="LCWF01000222">
    <property type="protein sequence ID" value="KKY14582.1"/>
    <property type="molecule type" value="Genomic_DNA"/>
</dbReference>
<evidence type="ECO:0000313" key="3">
    <source>
        <dbReference type="EMBL" id="KKY14582.1"/>
    </source>
</evidence>
<reference evidence="3 4" key="2">
    <citation type="submission" date="2015-05" db="EMBL/GenBank/DDBJ databases">
        <authorList>
            <person name="Morales-Cruz A."/>
            <person name="Amrine K.C."/>
            <person name="Cantu D."/>
        </authorList>
    </citation>
    <scope>NUCLEOTIDE SEQUENCE [LARGE SCALE GENOMIC DNA]</scope>
    <source>
        <strain evidence="3">UCRPC4</strain>
    </source>
</reference>
<dbReference type="Pfam" id="PF18783">
    <property type="entry name" value="IPU_b_solenoid"/>
    <property type="match status" value="1"/>
</dbReference>
<evidence type="ECO:0000259" key="1">
    <source>
        <dbReference type="Pfam" id="PF03718"/>
    </source>
</evidence>